<dbReference type="Pfam" id="PF06429">
    <property type="entry name" value="Flg_bbr_C"/>
    <property type="match status" value="1"/>
</dbReference>
<dbReference type="SUPFAM" id="SSF117143">
    <property type="entry name" value="Flagellar hook protein flgE"/>
    <property type="match status" value="1"/>
</dbReference>
<name>A0A1Y6B284_9BACT</name>
<gene>
    <name evidence="8" type="ORF">SAMN06296036_10141</name>
</gene>
<dbReference type="InterPro" id="IPR010930">
    <property type="entry name" value="Flg_bb/hook_C_dom"/>
</dbReference>
<evidence type="ECO:0000259" key="5">
    <source>
        <dbReference type="Pfam" id="PF00460"/>
    </source>
</evidence>
<dbReference type="GO" id="GO:0009425">
    <property type="term" value="C:bacterial-type flagellum basal body"/>
    <property type="evidence" value="ECO:0007669"/>
    <property type="project" value="UniProtKB-SubCell"/>
</dbReference>
<evidence type="ECO:0000259" key="6">
    <source>
        <dbReference type="Pfam" id="PF06429"/>
    </source>
</evidence>
<dbReference type="STRING" id="1513793.SAMN06296036_10141"/>
<dbReference type="GO" id="GO:0071978">
    <property type="term" value="P:bacterial-type flagellum-dependent swarming motility"/>
    <property type="evidence" value="ECO:0007669"/>
    <property type="project" value="TreeGrafter"/>
</dbReference>
<evidence type="ECO:0000313" key="8">
    <source>
        <dbReference type="EMBL" id="SME87851.1"/>
    </source>
</evidence>
<dbReference type="PANTHER" id="PTHR30435">
    <property type="entry name" value="FLAGELLAR PROTEIN"/>
    <property type="match status" value="1"/>
</dbReference>
<evidence type="ECO:0000256" key="2">
    <source>
        <dbReference type="ARBA" id="ARBA00009677"/>
    </source>
</evidence>
<dbReference type="InterPro" id="IPR001444">
    <property type="entry name" value="Flag_bb_rod_N"/>
</dbReference>
<protein>
    <submittedName>
        <fullName evidence="8">Flagellar basal-body rod protein FlgG</fullName>
    </submittedName>
</protein>
<dbReference type="InterPro" id="IPR020013">
    <property type="entry name" value="Flagellar_FlgE/F/G"/>
</dbReference>
<organism evidence="8 9">
    <name type="scientific">Pseudobacteriovorax antillogorgiicola</name>
    <dbReference type="NCBI Taxonomy" id="1513793"/>
    <lineage>
        <taxon>Bacteria</taxon>
        <taxon>Pseudomonadati</taxon>
        <taxon>Bdellovibrionota</taxon>
        <taxon>Oligoflexia</taxon>
        <taxon>Oligoflexales</taxon>
        <taxon>Pseudobacteriovoracaceae</taxon>
        <taxon>Pseudobacteriovorax</taxon>
    </lineage>
</organism>
<dbReference type="AlphaFoldDB" id="A0A1Y6B284"/>
<dbReference type="RefSeq" id="WP_132314815.1">
    <property type="nucleotide sequence ID" value="NZ_FWZT01000001.1"/>
</dbReference>
<comment type="subcellular location">
    <subcellularLocation>
        <location evidence="1 4">Bacterial flagellum basal body</location>
    </subcellularLocation>
</comment>
<sequence length="262" mass="28823">MLKNIYTPLAGAIAQERALETLSNNLANVNTVGFKGDNVTFTLQDPEPFKNYPTPLPPANFKVDLNKVGPLKGNDLSYVGIAGIETDFTQGPAINTHNKLDLMIEGQGMFSVQTNEGIRFQRAGDLTLNQEGALASKAGDPILGEKGVVYLRSNQFHVNRLGEVYQDGEFIDRIQIYQFKSPEALERVGNNYYFYGGPADDVSQSETATLKQGFLEGSNVNPIKNLTALIVSHRSYEAYQKAVSNYDQMMDKTSNSLGEVRA</sequence>
<keyword evidence="3 4" id="KW-0975">Bacterial flagellum</keyword>
<evidence type="ECO:0000256" key="1">
    <source>
        <dbReference type="ARBA" id="ARBA00004117"/>
    </source>
</evidence>
<dbReference type="PROSITE" id="PS00588">
    <property type="entry name" value="FLAGELLA_BB_ROD"/>
    <property type="match status" value="1"/>
</dbReference>
<dbReference type="Proteomes" id="UP000192907">
    <property type="component" value="Unassembled WGS sequence"/>
</dbReference>
<dbReference type="Pfam" id="PF22692">
    <property type="entry name" value="LlgE_F_G_D1"/>
    <property type="match status" value="1"/>
</dbReference>
<keyword evidence="8" id="KW-0966">Cell projection</keyword>
<evidence type="ECO:0000256" key="3">
    <source>
        <dbReference type="ARBA" id="ARBA00023143"/>
    </source>
</evidence>
<dbReference type="InterPro" id="IPR037925">
    <property type="entry name" value="FlgE/F/G-like"/>
</dbReference>
<evidence type="ECO:0000259" key="7">
    <source>
        <dbReference type="Pfam" id="PF22692"/>
    </source>
</evidence>
<accession>A0A1Y6B284</accession>
<feature type="domain" description="Flagellar basal-body/hook protein C-terminal" evidence="6">
    <location>
        <begin position="211"/>
        <end position="255"/>
    </location>
</feature>
<dbReference type="InterPro" id="IPR019776">
    <property type="entry name" value="Flagellar_basal_body_rod_CS"/>
</dbReference>
<evidence type="ECO:0000313" key="9">
    <source>
        <dbReference type="Proteomes" id="UP000192907"/>
    </source>
</evidence>
<reference evidence="9" key="1">
    <citation type="submission" date="2017-04" db="EMBL/GenBank/DDBJ databases">
        <authorList>
            <person name="Varghese N."/>
            <person name="Submissions S."/>
        </authorList>
    </citation>
    <scope>NUCLEOTIDE SEQUENCE [LARGE SCALE GENOMIC DNA]</scope>
    <source>
        <strain evidence="9">RKEM611</strain>
    </source>
</reference>
<comment type="similarity">
    <text evidence="2 4">Belongs to the flagella basal body rod proteins family.</text>
</comment>
<dbReference type="OrthoDB" id="5289959at2"/>
<feature type="domain" description="Flagellar hook protein FlgE/F/G-like D1" evidence="7">
    <location>
        <begin position="103"/>
        <end position="164"/>
    </location>
</feature>
<keyword evidence="8" id="KW-0282">Flagellum</keyword>
<proteinExistence type="inferred from homology"/>
<dbReference type="Pfam" id="PF00460">
    <property type="entry name" value="Flg_bb_rod"/>
    <property type="match status" value="1"/>
</dbReference>
<dbReference type="PANTHER" id="PTHR30435:SF19">
    <property type="entry name" value="FLAGELLAR BASAL-BODY ROD PROTEIN FLGG"/>
    <property type="match status" value="1"/>
</dbReference>
<keyword evidence="8" id="KW-0969">Cilium</keyword>
<keyword evidence="9" id="KW-1185">Reference proteome</keyword>
<dbReference type="EMBL" id="FWZT01000001">
    <property type="protein sequence ID" value="SME87851.1"/>
    <property type="molecule type" value="Genomic_DNA"/>
</dbReference>
<evidence type="ECO:0000256" key="4">
    <source>
        <dbReference type="RuleBase" id="RU362116"/>
    </source>
</evidence>
<feature type="domain" description="Flagellar basal body rod protein N-terminal" evidence="5">
    <location>
        <begin position="6"/>
        <end position="35"/>
    </location>
</feature>
<dbReference type="InterPro" id="IPR053967">
    <property type="entry name" value="LlgE_F_G-like_D1"/>
</dbReference>
<dbReference type="NCBIfam" id="TIGR03506">
    <property type="entry name" value="FlgEFG_subfam"/>
    <property type="match status" value="1"/>
</dbReference>